<organism evidence="1">
    <name type="scientific">Anguilla anguilla</name>
    <name type="common">European freshwater eel</name>
    <name type="synonym">Muraena anguilla</name>
    <dbReference type="NCBI Taxonomy" id="7936"/>
    <lineage>
        <taxon>Eukaryota</taxon>
        <taxon>Metazoa</taxon>
        <taxon>Chordata</taxon>
        <taxon>Craniata</taxon>
        <taxon>Vertebrata</taxon>
        <taxon>Euteleostomi</taxon>
        <taxon>Actinopterygii</taxon>
        <taxon>Neopterygii</taxon>
        <taxon>Teleostei</taxon>
        <taxon>Anguilliformes</taxon>
        <taxon>Anguillidae</taxon>
        <taxon>Anguilla</taxon>
    </lineage>
</organism>
<evidence type="ECO:0000313" key="1">
    <source>
        <dbReference type="EMBL" id="JAH59342.1"/>
    </source>
</evidence>
<sequence>MYIKNINCKIKRKLELHFLSLSLEIETLYCTKKSLDTLRSTVTLP</sequence>
<reference evidence="1" key="2">
    <citation type="journal article" date="2015" name="Fish Shellfish Immunol.">
        <title>Early steps in the European eel (Anguilla anguilla)-Vibrio vulnificus interaction in the gills: Role of the RtxA13 toxin.</title>
        <authorList>
            <person name="Callol A."/>
            <person name="Pajuelo D."/>
            <person name="Ebbesson L."/>
            <person name="Teles M."/>
            <person name="MacKenzie S."/>
            <person name="Amaro C."/>
        </authorList>
    </citation>
    <scope>NUCLEOTIDE SEQUENCE</scope>
</reference>
<proteinExistence type="predicted"/>
<dbReference type="AlphaFoldDB" id="A0A0E9U0U1"/>
<dbReference type="EMBL" id="GBXM01049235">
    <property type="protein sequence ID" value="JAH59342.1"/>
    <property type="molecule type" value="Transcribed_RNA"/>
</dbReference>
<reference evidence="1" key="1">
    <citation type="submission" date="2014-11" db="EMBL/GenBank/DDBJ databases">
        <authorList>
            <person name="Amaro Gonzalez C."/>
        </authorList>
    </citation>
    <scope>NUCLEOTIDE SEQUENCE</scope>
</reference>
<accession>A0A0E9U0U1</accession>
<name>A0A0E9U0U1_ANGAN</name>
<protein>
    <submittedName>
        <fullName evidence="1">Uncharacterized protein</fullName>
    </submittedName>
</protein>